<reference evidence="2 3" key="1">
    <citation type="submission" date="2018-10" db="EMBL/GenBank/DDBJ databases">
        <title>Histidinibacterium lentulum gen. nov., sp. nov., a marine bacterium from the culture broth of Picochlorum sp. 122.</title>
        <authorList>
            <person name="Wang G."/>
        </authorList>
    </citation>
    <scope>NUCLEOTIDE SEQUENCE [LARGE SCALE GENOMIC DNA]</scope>
    <source>
        <strain evidence="2 3">B17</strain>
    </source>
</reference>
<keyword evidence="3" id="KW-1185">Reference proteome</keyword>
<evidence type="ECO:0000313" key="3">
    <source>
        <dbReference type="Proteomes" id="UP000268016"/>
    </source>
</evidence>
<dbReference type="OrthoDB" id="7739394at2"/>
<gene>
    <name evidence="2" type="ORF">EAT49_09345</name>
</gene>
<dbReference type="RefSeq" id="WP_123642053.1">
    <property type="nucleotide sequence ID" value="NZ_ML119084.1"/>
</dbReference>
<dbReference type="EMBL" id="RDRB01000004">
    <property type="protein sequence ID" value="ROU02531.1"/>
    <property type="molecule type" value="Genomic_DNA"/>
</dbReference>
<organism evidence="2 3">
    <name type="scientific">Histidinibacterium lentulum</name>
    <dbReference type="NCBI Taxonomy" id="2480588"/>
    <lineage>
        <taxon>Bacteria</taxon>
        <taxon>Pseudomonadati</taxon>
        <taxon>Pseudomonadota</taxon>
        <taxon>Alphaproteobacteria</taxon>
        <taxon>Rhodobacterales</taxon>
        <taxon>Paracoccaceae</taxon>
        <taxon>Histidinibacterium</taxon>
    </lineage>
</organism>
<dbReference type="Proteomes" id="UP000268016">
    <property type="component" value="Unassembled WGS sequence"/>
</dbReference>
<dbReference type="AlphaFoldDB" id="A0A3N2R586"/>
<feature type="signal peptide" evidence="1">
    <location>
        <begin position="1"/>
        <end position="20"/>
    </location>
</feature>
<keyword evidence="1" id="KW-0732">Signal</keyword>
<name>A0A3N2R586_9RHOB</name>
<accession>A0A3N2R586</accession>
<evidence type="ECO:0000256" key="1">
    <source>
        <dbReference type="SAM" id="SignalP"/>
    </source>
</evidence>
<feature type="chain" id="PRO_5018311326" evidence="1">
    <location>
        <begin position="21"/>
        <end position="210"/>
    </location>
</feature>
<protein>
    <submittedName>
        <fullName evidence="2">Uncharacterized protein</fullName>
    </submittedName>
</protein>
<sequence length="210" mass="21856">MRARLAASALCLPAAATAQGACPAEEVMADLDPCLVGNWIGENTAFAAFERAMSQIEGGAAIPGVSPVLGISIYDGGLYITLPFHSSMTGTVTDDDGTTTLAMDLSIHTAVGRVWGDDGILGFCSDTEQPPLIAVEATAPDGATGTWSGAPMGGEDFTPLTTYSCAGDLMTMTVHLPEPLGPVDYIMNRFPDSRFDAEFGRLVAERFEGG</sequence>
<proteinExistence type="predicted"/>
<evidence type="ECO:0000313" key="2">
    <source>
        <dbReference type="EMBL" id="ROU02531.1"/>
    </source>
</evidence>
<comment type="caution">
    <text evidence="2">The sequence shown here is derived from an EMBL/GenBank/DDBJ whole genome shotgun (WGS) entry which is preliminary data.</text>
</comment>